<dbReference type="EMBL" id="AZBU02000001">
    <property type="protein sequence ID" value="TMS33200.1"/>
    <property type="molecule type" value="Genomic_DNA"/>
</dbReference>
<gene>
    <name evidence="1" type="ORF">L596_000967</name>
</gene>
<reference evidence="1 2" key="1">
    <citation type="journal article" date="2015" name="Genome Biol.">
        <title>Comparative genomics of Steinernema reveals deeply conserved gene regulatory networks.</title>
        <authorList>
            <person name="Dillman A.R."/>
            <person name="Macchietto M."/>
            <person name="Porter C.F."/>
            <person name="Rogers A."/>
            <person name="Williams B."/>
            <person name="Antoshechkin I."/>
            <person name="Lee M.M."/>
            <person name="Goodwin Z."/>
            <person name="Lu X."/>
            <person name="Lewis E.E."/>
            <person name="Goodrich-Blair H."/>
            <person name="Stock S.P."/>
            <person name="Adams B.J."/>
            <person name="Sternberg P.W."/>
            <person name="Mortazavi A."/>
        </authorList>
    </citation>
    <scope>NUCLEOTIDE SEQUENCE [LARGE SCALE GENOMIC DNA]</scope>
    <source>
        <strain evidence="1 2">ALL</strain>
    </source>
</reference>
<accession>A0A4U8UJM7</accession>
<name>A0A4U8UJM7_STECR</name>
<sequence>MSNLLLLQDDFFECQICREKWHRELRSNAMKHVLEHQKQALLNKAKVRFQPNASRPMSTNGCGMKSRGPVEGTNALEFDKMGLAVSEAECPKQVNSVNAVIDTDFVRSAPGNYNLLMKAVRAVLDNTESFVISVEGCAVLPNANTVIVVAAYYEDRHIVLAAFPSSGPASEDLVTFLLNKCFKNFDFPTEKVSLITHDMKASIELLLPKKCEPTFGHILNDAVKKGLETFTDIENIFKRLKSIVKEGFKASSEKRQPIGSCKDLIKDLLKETGCWIERYRLLADVFLRDDEFNFYFERNPRSLQISPTLWNTIEKVVLYLRPLFNIVEAEIAKFKGPITIIEGISIMKTLEKKLQEGQKSDFMEANHAFLLDLKMRLRPSLTSKKLLKPNLCTTKHPVISSVLFSSVAGLSISELKKVVSSEMLGKVLLVHANSSWLSSLKSVATSS</sequence>
<keyword evidence="2" id="KW-1185">Reference proteome</keyword>
<protein>
    <submittedName>
        <fullName evidence="1">Uncharacterized protein</fullName>
    </submittedName>
</protein>
<dbReference type="AlphaFoldDB" id="A0A4U8UJM7"/>
<organism evidence="1 2">
    <name type="scientific">Steinernema carpocapsae</name>
    <name type="common">Entomopathogenic nematode</name>
    <dbReference type="NCBI Taxonomy" id="34508"/>
    <lineage>
        <taxon>Eukaryota</taxon>
        <taxon>Metazoa</taxon>
        <taxon>Ecdysozoa</taxon>
        <taxon>Nematoda</taxon>
        <taxon>Chromadorea</taxon>
        <taxon>Rhabditida</taxon>
        <taxon>Tylenchina</taxon>
        <taxon>Panagrolaimomorpha</taxon>
        <taxon>Strongyloidoidea</taxon>
        <taxon>Steinernematidae</taxon>
        <taxon>Steinernema</taxon>
    </lineage>
</organism>
<evidence type="ECO:0000313" key="2">
    <source>
        <dbReference type="Proteomes" id="UP000298663"/>
    </source>
</evidence>
<reference evidence="1 2" key="2">
    <citation type="journal article" date="2019" name="G3 (Bethesda)">
        <title>Hybrid Assembly of the Genome of the Entomopathogenic Nematode Steinernema carpocapsae Identifies the X-Chromosome.</title>
        <authorList>
            <person name="Serra L."/>
            <person name="Macchietto M."/>
            <person name="Macias-Munoz A."/>
            <person name="McGill C.J."/>
            <person name="Rodriguez I.M."/>
            <person name="Rodriguez B."/>
            <person name="Murad R."/>
            <person name="Mortazavi A."/>
        </authorList>
    </citation>
    <scope>NUCLEOTIDE SEQUENCE [LARGE SCALE GENOMIC DNA]</scope>
    <source>
        <strain evidence="1 2">ALL</strain>
    </source>
</reference>
<dbReference type="Proteomes" id="UP000298663">
    <property type="component" value="Unassembled WGS sequence"/>
</dbReference>
<proteinExistence type="predicted"/>
<evidence type="ECO:0000313" key="1">
    <source>
        <dbReference type="EMBL" id="TMS33200.1"/>
    </source>
</evidence>
<comment type="caution">
    <text evidence="1">The sequence shown here is derived from an EMBL/GenBank/DDBJ whole genome shotgun (WGS) entry which is preliminary data.</text>
</comment>